<proteinExistence type="predicted"/>
<dbReference type="EMBL" id="VJMZ01000001">
    <property type="protein sequence ID" value="TRM10337.1"/>
    <property type="molecule type" value="Genomic_DNA"/>
</dbReference>
<dbReference type="RefSeq" id="WP_142789762.1">
    <property type="nucleotide sequence ID" value="NZ_VJMZ01000001.1"/>
</dbReference>
<name>A0A549YER2_9BACI</name>
<comment type="caution">
    <text evidence="1">The sequence shown here is derived from an EMBL/GenBank/DDBJ whole genome shotgun (WGS) entry which is preliminary data.</text>
</comment>
<evidence type="ECO:0000313" key="1">
    <source>
        <dbReference type="EMBL" id="TRM10337.1"/>
    </source>
</evidence>
<evidence type="ECO:0000313" key="2">
    <source>
        <dbReference type="Proteomes" id="UP000319280"/>
    </source>
</evidence>
<sequence length="133" mass="15307">MKLLNTNGQIQKAKFACKVDSVDEIKNHWSQSENQNEDYKVVELAIMNEDEFEDFKNNLLADWDFLNGKGGIDSTTVPETIEGKSFFEWTEEEREEFRRGAYRECVGVTTAEANEMIVVDPQGHNYGRYTAIV</sequence>
<dbReference type="AlphaFoldDB" id="A0A549YER2"/>
<organism evidence="1 2">
    <name type="scientific">Lentibacillus cibarius</name>
    <dbReference type="NCBI Taxonomy" id="2583219"/>
    <lineage>
        <taxon>Bacteria</taxon>
        <taxon>Bacillati</taxon>
        <taxon>Bacillota</taxon>
        <taxon>Bacilli</taxon>
        <taxon>Bacillales</taxon>
        <taxon>Bacillaceae</taxon>
        <taxon>Lentibacillus</taxon>
    </lineage>
</organism>
<dbReference type="Proteomes" id="UP000319280">
    <property type="component" value="Unassembled WGS sequence"/>
</dbReference>
<gene>
    <name evidence="1" type="ORF">FH966_00605</name>
</gene>
<keyword evidence="2" id="KW-1185">Reference proteome</keyword>
<protein>
    <submittedName>
        <fullName evidence="1">Uncharacterized protein</fullName>
    </submittedName>
</protein>
<reference evidence="1 2" key="1">
    <citation type="submission" date="2019-07" db="EMBL/GenBank/DDBJ databases">
        <title>Genomic analysis of Lentibacillus sp. NKC851-2.</title>
        <authorList>
            <person name="Oh Y.J."/>
        </authorList>
    </citation>
    <scope>NUCLEOTIDE SEQUENCE [LARGE SCALE GENOMIC DNA]</scope>
    <source>
        <strain evidence="1 2">NKC851-2</strain>
    </source>
</reference>
<accession>A0A549YER2</accession>